<dbReference type="PROSITE" id="PS50949">
    <property type="entry name" value="HTH_GNTR"/>
    <property type="match status" value="1"/>
</dbReference>
<dbReference type="AlphaFoldDB" id="A0A1H3X0D7"/>
<dbReference type="InterPro" id="IPR046335">
    <property type="entry name" value="LacI/GalR-like_sensor"/>
</dbReference>
<keyword evidence="1" id="KW-0805">Transcription regulation</keyword>
<dbReference type="Gene3D" id="3.40.50.2300">
    <property type="match status" value="2"/>
</dbReference>
<gene>
    <name evidence="5" type="ORF">SAMN05192529_104101</name>
</gene>
<evidence type="ECO:0000313" key="6">
    <source>
        <dbReference type="Proteomes" id="UP000199041"/>
    </source>
</evidence>
<evidence type="ECO:0000256" key="1">
    <source>
        <dbReference type="ARBA" id="ARBA00023015"/>
    </source>
</evidence>
<dbReference type="PANTHER" id="PTHR38445">
    <property type="entry name" value="HTH-TYPE TRANSCRIPTIONAL REPRESSOR YTRA"/>
    <property type="match status" value="1"/>
</dbReference>
<dbReference type="InterPro" id="IPR036388">
    <property type="entry name" value="WH-like_DNA-bd_sf"/>
</dbReference>
<evidence type="ECO:0000259" key="4">
    <source>
        <dbReference type="PROSITE" id="PS50949"/>
    </source>
</evidence>
<dbReference type="STRING" id="551991.SAMN05192529_104101"/>
<dbReference type="GO" id="GO:0003677">
    <property type="term" value="F:DNA binding"/>
    <property type="evidence" value="ECO:0007669"/>
    <property type="project" value="UniProtKB-KW"/>
</dbReference>
<name>A0A1H3X0D7_9BACT</name>
<dbReference type="CDD" id="cd07377">
    <property type="entry name" value="WHTH_GntR"/>
    <property type="match status" value="1"/>
</dbReference>
<dbReference type="GO" id="GO:0003700">
    <property type="term" value="F:DNA-binding transcription factor activity"/>
    <property type="evidence" value="ECO:0007669"/>
    <property type="project" value="InterPro"/>
</dbReference>
<dbReference type="InterPro" id="IPR000524">
    <property type="entry name" value="Tscrpt_reg_HTH_GntR"/>
</dbReference>
<dbReference type="InterPro" id="IPR036390">
    <property type="entry name" value="WH_DNA-bd_sf"/>
</dbReference>
<keyword evidence="2 5" id="KW-0238">DNA-binding</keyword>
<reference evidence="5 6" key="1">
    <citation type="submission" date="2016-10" db="EMBL/GenBank/DDBJ databases">
        <authorList>
            <person name="de Groot N.N."/>
        </authorList>
    </citation>
    <scope>NUCLEOTIDE SEQUENCE [LARGE SCALE GENOMIC DNA]</scope>
    <source>
        <strain evidence="5 6">Vu-144</strain>
    </source>
</reference>
<dbReference type="SUPFAM" id="SSF53822">
    <property type="entry name" value="Periplasmic binding protein-like I"/>
    <property type="match status" value="1"/>
</dbReference>
<dbReference type="PANTHER" id="PTHR38445:SF10">
    <property type="entry name" value="GNTR-FAMILY TRANSCRIPTIONAL REGULATOR"/>
    <property type="match status" value="1"/>
</dbReference>
<dbReference type="RefSeq" id="WP_091394569.1">
    <property type="nucleotide sequence ID" value="NZ_FNQY01000004.1"/>
</dbReference>
<keyword evidence="3" id="KW-0804">Transcription</keyword>
<dbReference type="InterPro" id="IPR028082">
    <property type="entry name" value="Peripla_BP_I"/>
</dbReference>
<protein>
    <submittedName>
        <fullName evidence="5">DNA-binding transcriptional regulator YhcF, GntR family</fullName>
    </submittedName>
</protein>
<keyword evidence="6" id="KW-1185">Reference proteome</keyword>
<feature type="domain" description="HTH gntR-type" evidence="4">
    <location>
        <begin position="15"/>
        <end position="83"/>
    </location>
</feature>
<dbReference type="SUPFAM" id="SSF46785">
    <property type="entry name" value="Winged helix' DNA-binding domain"/>
    <property type="match status" value="1"/>
</dbReference>
<dbReference type="SMART" id="SM00345">
    <property type="entry name" value="HTH_GNTR"/>
    <property type="match status" value="1"/>
</dbReference>
<dbReference type="Pfam" id="PF13377">
    <property type="entry name" value="Peripla_BP_3"/>
    <property type="match status" value="1"/>
</dbReference>
<dbReference type="Pfam" id="PF00392">
    <property type="entry name" value="GntR"/>
    <property type="match status" value="1"/>
</dbReference>
<evidence type="ECO:0000313" key="5">
    <source>
        <dbReference type="EMBL" id="SDZ92421.1"/>
    </source>
</evidence>
<evidence type="ECO:0000256" key="3">
    <source>
        <dbReference type="ARBA" id="ARBA00023163"/>
    </source>
</evidence>
<accession>A0A1H3X0D7</accession>
<organism evidence="5 6">
    <name type="scientific">Arachidicoccus rhizosphaerae</name>
    <dbReference type="NCBI Taxonomy" id="551991"/>
    <lineage>
        <taxon>Bacteria</taxon>
        <taxon>Pseudomonadati</taxon>
        <taxon>Bacteroidota</taxon>
        <taxon>Chitinophagia</taxon>
        <taxon>Chitinophagales</taxon>
        <taxon>Chitinophagaceae</taxon>
        <taxon>Arachidicoccus</taxon>
    </lineage>
</organism>
<dbReference type="Proteomes" id="UP000199041">
    <property type="component" value="Unassembled WGS sequence"/>
</dbReference>
<dbReference type="Gene3D" id="1.10.10.10">
    <property type="entry name" value="Winged helix-like DNA-binding domain superfamily/Winged helix DNA-binding domain"/>
    <property type="match status" value="1"/>
</dbReference>
<dbReference type="EMBL" id="FNQY01000004">
    <property type="protein sequence ID" value="SDZ92421.1"/>
    <property type="molecule type" value="Genomic_DNA"/>
</dbReference>
<sequence length="342" mass="39017">MNIFEIIEIDSYSATPKYTQLASSILSAVETGELKKDDLLPSINEISASLEISRDTAEKAYRHLKKLGVLDSVPGKGYFINAMVQKKRHKILLLFNKLSAHKKIIYDAFVAALDPDTQIDFYIYNNDFNLFKKILLERLDQYTHYVLITHFLEEAPPVRELIDQIPKDKLILLDKKMSFMEPEMGYSAVYERFEEDIYGALQAANHRLRSYQRLVLIFPGKSYYPREIIGGFKRFCEEMLFDYAIVPDTGSVQIAVGDVFITVMEDDLVKLIEIIKDRQLSTGKDIGVISYNETPIKRIILSGITTISTDFIAMGREAAALISKGKKALIPIPFKTHLRDSL</sequence>
<proteinExistence type="predicted"/>
<dbReference type="OrthoDB" id="742238at2"/>
<evidence type="ECO:0000256" key="2">
    <source>
        <dbReference type="ARBA" id="ARBA00023125"/>
    </source>
</evidence>